<keyword evidence="1" id="KW-1133">Transmembrane helix</keyword>
<feature type="transmembrane region" description="Helical" evidence="1">
    <location>
        <begin position="40"/>
        <end position="60"/>
    </location>
</feature>
<feature type="transmembrane region" description="Helical" evidence="1">
    <location>
        <begin position="147"/>
        <end position="168"/>
    </location>
</feature>
<evidence type="ECO:0000256" key="1">
    <source>
        <dbReference type="SAM" id="Phobius"/>
    </source>
</evidence>
<protein>
    <submittedName>
        <fullName evidence="2">Uncharacterized protein</fullName>
    </submittedName>
</protein>
<dbReference type="RefSeq" id="XP_033659223.1">
    <property type="nucleotide sequence ID" value="XM_033810204.1"/>
</dbReference>
<dbReference type="AlphaFoldDB" id="A0A6A6BU53"/>
<feature type="transmembrane region" description="Helical" evidence="1">
    <location>
        <begin position="111"/>
        <end position="141"/>
    </location>
</feature>
<sequence length="254" mass="27463">MSLVSMLIAASLDAAGSLVMVITMFDILNHYRSTHGLERFLWVSLSTQIAGLLALGVGTASQFAPSSLLDQVGQTSCTIVVALAPVSRAARWEHVFTSMPIIPSPRSLAKMLYCIMFRFPTIAAVVVFIGTPVCCAAILELPNDPRWALATLLLLIMDFTGVACSLMFTKSMQDPDHQPDERISVHGEPRNRWNRRRVTLAACSHGRHNGMGNSALAPATIMASEGRADGMPYSGGFTVDIEGFRTNGQMHAAK</sequence>
<proteinExistence type="predicted"/>
<feature type="transmembrane region" description="Helical" evidence="1">
    <location>
        <begin position="6"/>
        <end position="28"/>
    </location>
</feature>
<keyword evidence="1" id="KW-0472">Membrane</keyword>
<dbReference type="GeneID" id="54563476"/>
<evidence type="ECO:0000313" key="2">
    <source>
        <dbReference type="EMBL" id="KAF2158334.1"/>
    </source>
</evidence>
<dbReference type="EMBL" id="ML993689">
    <property type="protein sequence ID" value="KAF2158334.1"/>
    <property type="molecule type" value="Genomic_DNA"/>
</dbReference>
<name>A0A6A6BU53_ZASCE</name>
<dbReference type="Proteomes" id="UP000799537">
    <property type="component" value="Unassembled WGS sequence"/>
</dbReference>
<keyword evidence="3" id="KW-1185">Reference proteome</keyword>
<keyword evidence="1" id="KW-0812">Transmembrane</keyword>
<reference evidence="2" key="1">
    <citation type="journal article" date="2020" name="Stud. Mycol.">
        <title>101 Dothideomycetes genomes: a test case for predicting lifestyles and emergence of pathogens.</title>
        <authorList>
            <person name="Haridas S."/>
            <person name="Albert R."/>
            <person name="Binder M."/>
            <person name="Bloem J."/>
            <person name="Labutti K."/>
            <person name="Salamov A."/>
            <person name="Andreopoulos B."/>
            <person name="Baker S."/>
            <person name="Barry K."/>
            <person name="Bills G."/>
            <person name="Bluhm B."/>
            <person name="Cannon C."/>
            <person name="Castanera R."/>
            <person name="Culley D."/>
            <person name="Daum C."/>
            <person name="Ezra D."/>
            <person name="Gonzalez J."/>
            <person name="Henrissat B."/>
            <person name="Kuo A."/>
            <person name="Liang C."/>
            <person name="Lipzen A."/>
            <person name="Lutzoni F."/>
            <person name="Magnuson J."/>
            <person name="Mondo S."/>
            <person name="Nolan M."/>
            <person name="Ohm R."/>
            <person name="Pangilinan J."/>
            <person name="Park H.-J."/>
            <person name="Ramirez L."/>
            <person name="Alfaro M."/>
            <person name="Sun H."/>
            <person name="Tritt A."/>
            <person name="Yoshinaga Y."/>
            <person name="Zwiers L.-H."/>
            <person name="Turgeon B."/>
            <person name="Goodwin S."/>
            <person name="Spatafora J."/>
            <person name="Crous P."/>
            <person name="Grigoriev I."/>
        </authorList>
    </citation>
    <scope>NUCLEOTIDE SEQUENCE</scope>
    <source>
        <strain evidence="2">ATCC 36951</strain>
    </source>
</reference>
<accession>A0A6A6BU53</accession>
<gene>
    <name evidence="2" type="ORF">M409DRAFT_31136</name>
</gene>
<organism evidence="2 3">
    <name type="scientific">Zasmidium cellare ATCC 36951</name>
    <dbReference type="NCBI Taxonomy" id="1080233"/>
    <lineage>
        <taxon>Eukaryota</taxon>
        <taxon>Fungi</taxon>
        <taxon>Dikarya</taxon>
        <taxon>Ascomycota</taxon>
        <taxon>Pezizomycotina</taxon>
        <taxon>Dothideomycetes</taxon>
        <taxon>Dothideomycetidae</taxon>
        <taxon>Mycosphaerellales</taxon>
        <taxon>Mycosphaerellaceae</taxon>
        <taxon>Zasmidium</taxon>
    </lineage>
</organism>
<evidence type="ECO:0000313" key="3">
    <source>
        <dbReference type="Proteomes" id="UP000799537"/>
    </source>
</evidence>